<protein>
    <submittedName>
        <fullName evidence="2">Uncharacterized protein</fullName>
    </submittedName>
</protein>
<dbReference type="EMBL" id="PITJ01000124">
    <property type="protein sequence ID" value="TBU04527.1"/>
    <property type="molecule type" value="Genomic_DNA"/>
</dbReference>
<sequence length="415" mass="49936">MFNLYLEGKMDIAKKQKFFAKKCLDIYKRETTAFELLPKAIDVTHLLFYQNIPELAVKSISGYLQSGISKKYEFLIYGTTKYSDDSVREITFKTLQITQLNKKNWFIFFFNIPLLNKLSIQNHSHNIIGNKCLTYFLKYFFMIFKVTKMLMKYQNGTLRKYSYVSIDDITNGLSRKIPDCYQNIPSNLKYDISNLLCVKIFSENVISEHTIDREKMINQFNRLFDESKSKIFFGCYNYFLIYKNNSEIHEETDIHKLSYKTIINVYQIVFDDLQILEDGAKNLILSERSFCFKNFSYDFEFMYLFTLKNTKDSDYKFFILFSRNSRKFVFNYKWFMNRAYNDIIIESSFYLAVFAHFKLYLIEFIEEENPRYFKIHRVKCSDFRIKIFDEEKISYLGNLMSINSFIDMLVFYPNF</sequence>
<evidence type="ECO:0000313" key="2">
    <source>
        <dbReference type="EMBL" id="TBU04527.1"/>
    </source>
</evidence>
<accession>A0A4Q9L9U7</accession>
<proteinExistence type="predicted"/>
<evidence type="ECO:0000313" key="3">
    <source>
        <dbReference type="Proteomes" id="UP000292362"/>
    </source>
</evidence>
<comment type="caution">
    <text evidence="2">The sequence shown here is derived from an EMBL/GenBank/DDBJ whole genome shotgun (WGS) entry which is preliminary data.</text>
</comment>
<gene>
    <name evidence="2" type="ORF">CWI37_0124p0020</name>
    <name evidence="1" type="ORF">CWI37_0243p0020</name>
</gene>
<dbReference type="AlphaFoldDB" id="A0A4Q9L9U7"/>
<evidence type="ECO:0000313" key="1">
    <source>
        <dbReference type="EMBL" id="TBU03730.1"/>
    </source>
</evidence>
<dbReference type="VEuPathDB" id="MicrosporidiaDB:CWI37_0124p0020"/>
<dbReference type="VEuPathDB" id="MicrosporidiaDB:CWI37_0243p0020"/>
<dbReference type="Proteomes" id="UP000292362">
    <property type="component" value="Unassembled WGS sequence"/>
</dbReference>
<reference evidence="2 3" key="1">
    <citation type="submission" date="2017-12" db="EMBL/GenBank/DDBJ databases">
        <authorList>
            <person name="Pombert J.-F."/>
            <person name="Haag K.L."/>
            <person name="Ebert D."/>
        </authorList>
    </citation>
    <scope>NUCLEOTIDE SEQUENCE [LARGE SCALE GENOMIC DNA]</scope>
    <source>
        <strain evidence="2">FI-OER-3-3</strain>
    </source>
</reference>
<name>A0A4Q9L9U7_9MICR</name>
<organism evidence="2 3">
    <name type="scientific">Hamiltosporidium tvaerminnensis</name>
    <dbReference type="NCBI Taxonomy" id="1176355"/>
    <lineage>
        <taxon>Eukaryota</taxon>
        <taxon>Fungi</taxon>
        <taxon>Fungi incertae sedis</taxon>
        <taxon>Microsporidia</taxon>
        <taxon>Dubosqiidae</taxon>
        <taxon>Hamiltosporidium</taxon>
    </lineage>
</organism>
<dbReference type="EMBL" id="PITJ01000243">
    <property type="protein sequence ID" value="TBU03730.1"/>
    <property type="molecule type" value="Genomic_DNA"/>
</dbReference>